<dbReference type="InterPro" id="IPR011051">
    <property type="entry name" value="RmlC_Cupin_sf"/>
</dbReference>
<sequence length="230" mass="24982">MIMQTDTAAAPNFTPLNMDRCLKVCIRPGDQRWQDAPQAPVRRWPLEREAPESGQVTSLVEYLPKAQFPQHEHPNGEEIYVLEGVFSDESGDYPAGSYLRSPAGSRHSPFSEEGCLIFVKLNQFAPKDRSQVRLRPTEQSWGKRADGAVISVLHRFAGEETVLYSCAAGQGLDLPAGPGELLVLAGSLQSAGGDLPALTWLRHPELADHGLASREGAVLLVKSRASASAL</sequence>
<organism evidence="2 3">
    <name type="scientific">Halopseudomonas salina</name>
    <dbReference type="NCBI Taxonomy" id="1323744"/>
    <lineage>
        <taxon>Bacteria</taxon>
        <taxon>Pseudomonadati</taxon>
        <taxon>Pseudomonadota</taxon>
        <taxon>Gammaproteobacteria</taxon>
        <taxon>Pseudomonadales</taxon>
        <taxon>Pseudomonadaceae</taxon>
        <taxon>Halopseudomonas</taxon>
    </lineage>
</organism>
<dbReference type="EMBL" id="BMFF01000002">
    <property type="protein sequence ID" value="GGC95225.1"/>
    <property type="molecule type" value="Genomic_DNA"/>
</dbReference>
<evidence type="ECO:0000259" key="1">
    <source>
        <dbReference type="Pfam" id="PF12973"/>
    </source>
</evidence>
<keyword evidence="3" id="KW-1185">Reference proteome</keyword>
<accession>A0ABQ1PDS4</accession>
<comment type="caution">
    <text evidence="2">The sequence shown here is derived from an EMBL/GenBank/DDBJ whole genome shotgun (WGS) entry which is preliminary data.</text>
</comment>
<name>A0ABQ1PDS4_9GAMM</name>
<dbReference type="InterPro" id="IPR014710">
    <property type="entry name" value="RmlC-like_jellyroll"/>
</dbReference>
<dbReference type="CDD" id="cd20303">
    <property type="entry name" value="cupin_ChrR_1"/>
    <property type="match status" value="1"/>
</dbReference>
<protein>
    <submittedName>
        <fullName evidence="2">Cupin</fullName>
    </submittedName>
</protein>
<feature type="domain" description="ChrR-like cupin" evidence="1">
    <location>
        <begin position="24"/>
        <end position="125"/>
    </location>
</feature>
<evidence type="ECO:0000313" key="3">
    <source>
        <dbReference type="Proteomes" id="UP000638188"/>
    </source>
</evidence>
<gene>
    <name evidence="2" type="ORF">GCM10007418_13490</name>
</gene>
<dbReference type="InterPro" id="IPR025979">
    <property type="entry name" value="ChrR-like_cupin_dom"/>
</dbReference>
<dbReference type="SUPFAM" id="SSF51182">
    <property type="entry name" value="RmlC-like cupins"/>
    <property type="match status" value="2"/>
</dbReference>
<dbReference type="Proteomes" id="UP000638188">
    <property type="component" value="Unassembled WGS sequence"/>
</dbReference>
<reference evidence="3" key="1">
    <citation type="journal article" date="2019" name="Int. J. Syst. Evol. Microbiol.">
        <title>The Global Catalogue of Microorganisms (GCM) 10K type strain sequencing project: providing services to taxonomists for standard genome sequencing and annotation.</title>
        <authorList>
            <consortium name="The Broad Institute Genomics Platform"/>
            <consortium name="The Broad Institute Genome Sequencing Center for Infectious Disease"/>
            <person name="Wu L."/>
            <person name="Ma J."/>
        </authorList>
    </citation>
    <scope>NUCLEOTIDE SEQUENCE [LARGE SCALE GENOMIC DNA]</scope>
    <source>
        <strain evidence="3">CGMCC 1.12482</strain>
    </source>
</reference>
<proteinExistence type="predicted"/>
<dbReference type="Gene3D" id="2.60.120.10">
    <property type="entry name" value="Jelly Rolls"/>
    <property type="match status" value="1"/>
</dbReference>
<dbReference type="Pfam" id="PF12973">
    <property type="entry name" value="Cupin_7"/>
    <property type="match status" value="2"/>
</dbReference>
<evidence type="ECO:0000313" key="2">
    <source>
        <dbReference type="EMBL" id="GGC95225.1"/>
    </source>
</evidence>
<feature type="domain" description="ChrR-like cupin" evidence="1">
    <location>
        <begin position="132"/>
        <end position="225"/>
    </location>
</feature>